<dbReference type="Pfam" id="PF00215">
    <property type="entry name" value="OMPdecase"/>
    <property type="match status" value="1"/>
</dbReference>
<accession>A0A1F5ZNM8</accession>
<evidence type="ECO:0000256" key="1">
    <source>
        <dbReference type="ARBA" id="ARBA00023239"/>
    </source>
</evidence>
<dbReference type="PANTHER" id="PTHR35039:SF3">
    <property type="entry name" value="3-KETO-L-GULONATE-6-PHOSPHATE DECARBOXYLASE SGBH-RELATED"/>
    <property type="match status" value="1"/>
</dbReference>
<dbReference type="GO" id="GO:0004590">
    <property type="term" value="F:orotidine-5'-phosphate decarboxylase activity"/>
    <property type="evidence" value="ECO:0007669"/>
    <property type="project" value="InterPro"/>
</dbReference>
<dbReference type="GO" id="GO:0006207">
    <property type="term" value="P:'de novo' pyrimidine nucleobase biosynthetic process"/>
    <property type="evidence" value="ECO:0007669"/>
    <property type="project" value="InterPro"/>
</dbReference>
<dbReference type="AlphaFoldDB" id="A0A1F5ZNM8"/>
<dbReference type="GO" id="GO:0033982">
    <property type="term" value="F:3-dehydro-L-gulonate-6-phosphate decarboxylase activity"/>
    <property type="evidence" value="ECO:0007669"/>
    <property type="project" value="TreeGrafter"/>
</dbReference>
<dbReference type="InterPro" id="IPR013785">
    <property type="entry name" value="Aldolase_TIM"/>
</dbReference>
<dbReference type="EMBL" id="MFJL01000029">
    <property type="protein sequence ID" value="OGG14031.1"/>
    <property type="molecule type" value="Genomic_DNA"/>
</dbReference>
<dbReference type="InterPro" id="IPR011060">
    <property type="entry name" value="RibuloseP-bd_barrel"/>
</dbReference>
<dbReference type="InterPro" id="IPR001754">
    <property type="entry name" value="OMPdeCOase_dom"/>
</dbReference>
<dbReference type="GO" id="GO:0019854">
    <property type="term" value="P:L-ascorbic acid catabolic process"/>
    <property type="evidence" value="ECO:0007669"/>
    <property type="project" value="TreeGrafter"/>
</dbReference>
<protein>
    <recommendedName>
        <fullName evidence="2">Orotidine 5'-phosphate decarboxylase domain-containing protein</fullName>
    </recommendedName>
</protein>
<comment type="caution">
    <text evidence="3">The sequence shown here is derived from an EMBL/GenBank/DDBJ whole genome shotgun (WGS) entry which is preliminary data.</text>
</comment>
<evidence type="ECO:0000313" key="4">
    <source>
        <dbReference type="Proteomes" id="UP000176923"/>
    </source>
</evidence>
<gene>
    <name evidence="3" type="ORF">A3D77_00795</name>
</gene>
<dbReference type="SUPFAM" id="SSF51366">
    <property type="entry name" value="Ribulose-phoshate binding barrel"/>
    <property type="match status" value="1"/>
</dbReference>
<keyword evidence="1" id="KW-0456">Lyase</keyword>
<evidence type="ECO:0000259" key="2">
    <source>
        <dbReference type="SMART" id="SM00934"/>
    </source>
</evidence>
<dbReference type="STRING" id="1798382.A3D77_00795"/>
<dbReference type="Gene3D" id="3.20.20.70">
    <property type="entry name" value="Aldolase class I"/>
    <property type="match status" value="1"/>
</dbReference>
<organism evidence="3 4">
    <name type="scientific">Candidatus Gottesmanbacteria bacterium RIFCSPHIGHO2_02_FULL_39_11</name>
    <dbReference type="NCBI Taxonomy" id="1798382"/>
    <lineage>
        <taxon>Bacteria</taxon>
        <taxon>Candidatus Gottesmaniibacteriota</taxon>
    </lineage>
</organism>
<dbReference type="Proteomes" id="UP000176923">
    <property type="component" value="Unassembled WGS sequence"/>
</dbReference>
<sequence length="224" mass="24890">MILNPKKKYLQIALNSDLNEARDIIYRLPPSDRILIEAGTPLIKAYGTNAISYLRSYWQDKVGRVSLPYIIADLKTMDRGATEVSIAKSAGASAAVSLGLAPVETINVFIDTCRKEGIDSMVDMMNVPYPVQILRKLKKMPDVVILHRGVDEENFNKNIPIPYIQINKVLSSFKVLISIAGGDTSREAQRAIFNGASIVIVWKEFYQSSAQTGQLAAEFLKEIK</sequence>
<dbReference type="SMART" id="SM00934">
    <property type="entry name" value="OMPdecase"/>
    <property type="match status" value="1"/>
</dbReference>
<dbReference type="PANTHER" id="PTHR35039">
    <property type="entry name" value="3-KETO-L-GULONATE-6-PHOSPHATE DECARBOXYLASE SGBH-RELATED"/>
    <property type="match status" value="1"/>
</dbReference>
<name>A0A1F5ZNM8_9BACT</name>
<proteinExistence type="predicted"/>
<evidence type="ECO:0000313" key="3">
    <source>
        <dbReference type="EMBL" id="OGG14031.1"/>
    </source>
</evidence>
<feature type="domain" description="Orotidine 5'-phosphate decarboxylase" evidence="2">
    <location>
        <begin position="9"/>
        <end position="218"/>
    </location>
</feature>
<reference evidence="3 4" key="1">
    <citation type="journal article" date="2016" name="Nat. Commun.">
        <title>Thousands of microbial genomes shed light on interconnected biogeochemical processes in an aquifer system.</title>
        <authorList>
            <person name="Anantharaman K."/>
            <person name="Brown C.T."/>
            <person name="Hug L.A."/>
            <person name="Sharon I."/>
            <person name="Castelle C.J."/>
            <person name="Probst A.J."/>
            <person name="Thomas B.C."/>
            <person name="Singh A."/>
            <person name="Wilkins M.J."/>
            <person name="Karaoz U."/>
            <person name="Brodie E.L."/>
            <person name="Williams K.H."/>
            <person name="Hubbard S.S."/>
            <person name="Banfield J.F."/>
        </authorList>
    </citation>
    <scope>NUCLEOTIDE SEQUENCE [LARGE SCALE GENOMIC DNA]</scope>
</reference>